<accession>A0ABW1BKI0</accession>
<gene>
    <name evidence="2" type="ORF">ACFPUY_00270</name>
</gene>
<proteinExistence type="predicted"/>
<keyword evidence="3" id="KW-1185">Reference proteome</keyword>
<evidence type="ECO:0000313" key="3">
    <source>
        <dbReference type="Proteomes" id="UP001596096"/>
    </source>
</evidence>
<dbReference type="Proteomes" id="UP001596096">
    <property type="component" value="Unassembled WGS sequence"/>
</dbReference>
<sequence length="130" mass="13950">MDEATPMPRPVRTARILLWIYIVVMALVAGLILFFAGSAPAGVDTSQIYLITGWSAALLVLTAFLTVKLTARRRWARFGLIAIMAMNVLGYLANLAAGGGLSLPAIVGLGLAIGVIVHLFRHDSRAYLDQ</sequence>
<reference evidence="3" key="1">
    <citation type="journal article" date="2019" name="Int. J. Syst. Evol. Microbiol.">
        <title>The Global Catalogue of Microorganisms (GCM) 10K type strain sequencing project: providing services to taxonomists for standard genome sequencing and annotation.</title>
        <authorList>
            <consortium name="The Broad Institute Genomics Platform"/>
            <consortium name="The Broad Institute Genome Sequencing Center for Infectious Disease"/>
            <person name="Wu L."/>
            <person name="Ma J."/>
        </authorList>
    </citation>
    <scope>NUCLEOTIDE SEQUENCE [LARGE SCALE GENOMIC DNA]</scope>
    <source>
        <strain evidence="3">CGMCC 4.7106</strain>
    </source>
</reference>
<evidence type="ECO:0000313" key="2">
    <source>
        <dbReference type="EMBL" id="MFC5813499.1"/>
    </source>
</evidence>
<organism evidence="2 3">
    <name type="scientific">Nonomuraea harbinensis</name>
    <dbReference type="NCBI Taxonomy" id="1286938"/>
    <lineage>
        <taxon>Bacteria</taxon>
        <taxon>Bacillati</taxon>
        <taxon>Actinomycetota</taxon>
        <taxon>Actinomycetes</taxon>
        <taxon>Streptosporangiales</taxon>
        <taxon>Streptosporangiaceae</taxon>
        <taxon>Nonomuraea</taxon>
    </lineage>
</organism>
<dbReference type="RefSeq" id="WP_219546712.1">
    <property type="nucleotide sequence ID" value="NZ_JAHKRN010000027.1"/>
</dbReference>
<dbReference type="EMBL" id="JBHSNW010000001">
    <property type="protein sequence ID" value="MFC5813499.1"/>
    <property type="molecule type" value="Genomic_DNA"/>
</dbReference>
<feature type="transmembrane region" description="Helical" evidence="1">
    <location>
        <begin position="48"/>
        <end position="66"/>
    </location>
</feature>
<feature type="transmembrane region" description="Helical" evidence="1">
    <location>
        <begin position="16"/>
        <end position="36"/>
    </location>
</feature>
<feature type="transmembrane region" description="Helical" evidence="1">
    <location>
        <begin position="103"/>
        <end position="120"/>
    </location>
</feature>
<name>A0ABW1BKI0_9ACTN</name>
<evidence type="ECO:0000256" key="1">
    <source>
        <dbReference type="SAM" id="Phobius"/>
    </source>
</evidence>
<feature type="transmembrane region" description="Helical" evidence="1">
    <location>
        <begin position="78"/>
        <end position="97"/>
    </location>
</feature>
<keyword evidence="1" id="KW-1133">Transmembrane helix</keyword>
<keyword evidence="1" id="KW-0472">Membrane</keyword>
<comment type="caution">
    <text evidence="2">The sequence shown here is derived from an EMBL/GenBank/DDBJ whole genome shotgun (WGS) entry which is preliminary data.</text>
</comment>
<keyword evidence="1" id="KW-0812">Transmembrane</keyword>
<protein>
    <submittedName>
        <fullName evidence="2">Uncharacterized protein</fullName>
    </submittedName>
</protein>